<reference evidence="2 3" key="1">
    <citation type="submission" date="2016-09" db="EMBL/GenBank/DDBJ databases">
        <title>Draft genome sequence of the soil isolate, Lysinibacillus fusiformis M5, a potential hypoxanthine producer.</title>
        <authorList>
            <person name="Gallegos-Monterrosa R."/>
            <person name="Maroti G."/>
            <person name="Balint B."/>
            <person name="Kovacs A.T."/>
        </authorList>
    </citation>
    <scope>NUCLEOTIDE SEQUENCE [LARGE SCALE GENOMIC DNA]</scope>
    <source>
        <strain evidence="2 3">M5</strain>
    </source>
</reference>
<dbReference type="PANTHER" id="PTHR43792:SF1">
    <property type="entry name" value="N-ACETYLTRANSFERASE DOMAIN-CONTAINING PROTEIN"/>
    <property type="match status" value="1"/>
</dbReference>
<dbReference type="EMBL" id="MECQ01000006">
    <property type="protein sequence ID" value="ODV53378.1"/>
    <property type="molecule type" value="Genomic_DNA"/>
</dbReference>
<dbReference type="Pfam" id="PF13302">
    <property type="entry name" value="Acetyltransf_3"/>
    <property type="match status" value="1"/>
</dbReference>
<accession>A0A1E4QYW6</accession>
<dbReference type="InterPro" id="IPR051531">
    <property type="entry name" value="N-acetyltransferase"/>
</dbReference>
<dbReference type="InterPro" id="IPR016181">
    <property type="entry name" value="Acyl_CoA_acyltransferase"/>
</dbReference>
<name>A0A1E4QYW6_9BACI</name>
<dbReference type="Proteomes" id="UP000094784">
    <property type="component" value="Unassembled WGS sequence"/>
</dbReference>
<proteinExistence type="predicted"/>
<dbReference type="InterPro" id="IPR000182">
    <property type="entry name" value="GNAT_dom"/>
</dbReference>
<dbReference type="AlphaFoldDB" id="A0A1E4QYW6"/>
<dbReference type="RefSeq" id="WP_069482558.1">
    <property type="nucleotide sequence ID" value="NZ_KV766182.1"/>
</dbReference>
<protein>
    <submittedName>
        <fullName evidence="2">Ribosomal-protein-serine acetyltransferase</fullName>
    </submittedName>
</protein>
<evidence type="ECO:0000313" key="2">
    <source>
        <dbReference type="EMBL" id="ODV53378.1"/>
    </source>
</evidence>
<dbReference type="CDD" id="cd04301">
    <property type="entry name" value="NAT_SF"/>
    <property type="match status" value="1"/>
</dbReference>
<keyword evidence="2" id="KW-0808">Transferase</keyword>
<dbReference type="GO" id="GO:0016747">
    <property type="term" value="F:acyltransferase activity, transferring groups other than amino-acyl groups"/>
    <property type="evidence" value="ECO:0007669"/>
    <property type="project" value="InterPro"/>
</dbReference>
<feature type="domain" description="N-acetyltransferase" evidence="1">
    <location>
        <begin position="14"/>
        <end position="180"/>
    </location>
</feature>
<dbReference type="SUPFAM" id="SSF55729">
    <property type="entry name" value="Acyl-CoA N-acyltransferases (Nat)"/>
    <property type="match status" value="1"/>
</dbReference>
<organism evidence="2 3">
    <name type="scientific">Lysinibacillus fusiformis</name>
    <dbReference type="NCBI Taxonomy" id="28031"/>
    <lineage>
        <taxon>Bacteria</taxon>
        <taxon>Bacillati</taxon>
        <taxon>Bacillota</taxon>
        <taxon>Bacilli</taxon>
        <taxon>Bacillales</taxon>
        <taxon>Bacillaceae</taxon>
        <taxon>Lysinibacillus</taxon>
    </lineage>
</organism>
<dbReference type="PROSITE" id="PS51186">
    <property type="entry name" value="GNAT"/>
    <property type="match status" value="1"/>
</dbReference>
<dbReference type="Gene3D" id="3.40.630.30">
    <property type="match status" value="1"/>
</dbReference>
<comment type="caution">
    <text evidence="2">The sequence shown here is derived from an EMBL/GenBank/DDBJ whole genome shotgun (WGS) entry which is preliminary data.</text>
</comment>
<dbReference type="PANTHER" id="PTHR43792">
    <property type="entry name" value="GNAT FAMILY, PUTATIVE (AFU_ORTHOLOGUE AFUA_3G00765)-RELATED-RELATED"/>
    <property type="match status" value="1"/>
</dbReference>
<evidence type="ECO:0000313" key="3">
    <source>
        <dbReference type="Proteomes" id="UP000094784"/>
    </source>
</evidence>
<gene>
    <name evidence="2" type="ORF">BG258_22365</name>
</gene>
<dbReference type="OrthoDB" id="9798081at2"/>
<evidence type="ECO:0000259" key="1">
    <source>
        <dbReference type="PROSITE" id="PS51186"/>
    </source>
</evidence>
<sequence length="203" mass="23765">MEKNMEVFAGTDRLHLRKFQTDDIESFYAYRADPEIAKYQSWENYQYHEAKTFVHHQINHVPHQPGTWYQFAIALKETNELIGDCALHTPLSEPRIVEIGFTLSPKHQGKGYAKEAVCALMNYLFHSFKKHKVIAFVDVRNNKSIAVLERVGMRREGHFLQNYMSKGQWVDEYQYSILASEWESSKFDCKLQTKGEQSDNVHS</sequence>